<dbReference type="VEuPathDB" id="FungiDB:LEMA_P069510.1"/>
<proteinExistence type="predicted"/>
<dbReference type="OMA" id="RRWAWLE"/>
<evidence type="ECO:0000313" key="1">
    <source>
        <dbReference type="EMBL" id="CBX91443.1"/>
    </source>
</evidence>
<dbReference type="Proteomes" id="UP000002668">
    <property type="component" value="Genome"/>
</dbReference>
<dbReference type="HOGENOM" id="CLU_036419_1_0_1"/>
<protein>
    <submittedName>
        <fullName evidence="1">Predicted protein</fullName>
    </submittedName>
</protein>
<gene>
    <name evidence="1" type="ORF">LEMA_P069510.1</name>
</gene>
<dbReference type="InParanoid" id="E4ZJ12"/>
<keyword evidence="2" id="KW-1185">Reference proteome</keyword>
<organism evidence="2">
    <name type="scientific">Leptosphaeria maculans (strain JN3 / isolate v23.1.3 / race Av1-4-5-6-7-8)</name>
    <name type="common">Blackleg fungus</name>
    <name type="synonym">Phoma lingam</name>
    <dbReference type="NCBI Taxonomy" id="985895"/>
    <lineage>
        <taxon>Eukaryota</taxon>
        <taxon>Fungi</taxon>
        <taxon>Dikarya</taxon>
        <taxon>Ascomycota</taxon>
        <taxon>Pezizomycotina</taxon>
        <taxon>Dothideomycetes</taxon>
        <taxon>Pleosporomycetidae</taxon>
        <taxon>Pleosporales</taxon>
        <taxon>Pleosporineae</taxon>
        <taxon>Leptosphaeriaceae</taxon>
        <taxon>Plenodomus</taxon>
        <taxon>Plenodomus lingam/Leptosphaeria maculans species complex</taxon>
    </lineage>
</organism>
<name>E4ZJ12_LEPMJ</name>
<dbReference type="GeneID" id="13288436"/>
<dbReference type="OrthoDB" id="3678042at2759"/>
<accession>E4ZJ12</accession>
<sequence length="407" mass="47673">MAVCTKPDIALTDLLSGRFATIQENLHQYLNSANLVMLRGTSKRLRAEIDKYCNFNIDARLNVLFKEPKAFRNLQAHCDAIIAGPFASYFFTRASKTHGKRVIVLIFAEQHPLLLHEYLQQEGYSEQAFEMADRLVERYGPRSYVKIGNESVQIRTHYHPRHPGVQDFLQAFVYSTNDMAVITWNKAYHLLPHCTFVKRKSYLLATPSFSLSKMLRRQAMLGLQICSLHLDQFDYDPPYDLQLLTWPRSIRDKYTWIMDLDTTGVTPSKTPDYVLESTTFRIRLPRLSELPRPQFPINHYRLCNFYILHYPVTRHKYIVDFMPGRRNRPSPSDDPKLTLLANRLHDFTVIELLKMDSSLLPSRANDVIMGLMDARDLEDFVQPPNWNFYDHMVEQRLAEIHEQRTSW</sequence>
<dbReference type="RefSeq" id="XP_003834808.1">
    <property type="nucleotide sequence ID" value="XM_003834760.1"/>
</dbReference>
<evidence type="ECO:0000313" key="2">
    <source>
        <dbReference type="Proteomes" id="UP000002668"/>
    </source>
</evidence>
<dbReference type="STRING" id="985895.E4ZJ12"/>
<dbReference type="AlphaFoldDB" id="E4ZJ12"/>
<reference evidence="2" key="1">
    <citation type="journal article" date="2011" name="Nat. Commun.">
        <title>Effector diversification within compartments of the Leptosphaeria maculans genome affected by Repeat-Induced Point mutations.</title>
        <authorList>
            <person name="Rouxel T."/>
            <person name="Grandaubert J."/>
            <person name="Hane J.K."/>
            <person name="Hoede C."/>
            <person name="van de Wouw A.P."/>
            <person name="Couloux A."/>
            <person name="Dominguez V."/>
            <person name="Anthouard V."/>
            <person name="Bally P."/>
            <person name="Bourras S."/>
            <person name="Cozijnsen A.J."/>
            <person name="Ciuffetti L.M."/>
            <person name="Degrave A."/>
            <person name="Dilmaghani A."/>
            <person name="Duret L."/>
            <person name="Fudal I."/>
            <person name="Goodwin S.B."/>
            <person name="Gout L."/>
            <person name="Glaser N."/>
            <person name="Linglin J."/>
            <person name="Kema G.H.J."/>
            <person name="Lapalu N."/>
            <person name="Lawrence C.B."/>
            <person name="May K."/>
            <person name="Meyer M."/>
            <person name="Ollivier B."/>
            <person name="Poulain J."/>
            <person name="Schoch C.L."/>
            <person name="Simon A."/>
            <person name="Spatafora J.W."/>
            <person name="Stachowiak A."/>
            <person name="Turgeon B.G."/>
            <person name="Tyler B.M."/>
            <person name="Vincent D."/>
            <person name="Weissenbach J."/>
            <person name="Amselem J."/>
            <person name="Quesneville H."/>
            <person name="Oliver R.P."/>
            <person name="Wincker P."/>
            <person name="Balesdent M.-H."/>
            <person name="Howlett B.J."/>
        </authorList>
    </citation>
    <scope>NUCLEOTIDE SEQUENCE [LARGE SCALE GENOMIC DNA]</scope>
    <source>
        <strain evidence="2">JN3 / isolate v23.1.3 / race Av1-4-5-6-7-8</strain>
    </source>
</reference>
<dbReference type="EMBL" id="FP929072">
    <property type="protein sequence ID" value="CBX91443.1"/>
    <property type="molecule type" value="Genomic_DNA"/>
</dbReference>